<evidence type="ECO:0000313" key="2">
    <source>
        <dbReference type="Proteomes" id="UP000203589"/>
    </source>
</evidence>
<gene>
    <name evidence="1" type="primary">bshB2</name>
    <name evidence="1" type="ORF">ANTHELSMS3_04833</name>
</gene>
<accession>A0A222EAK1</accession>
<dbReference type="RefSeq" id="WP_157733624.1">
    <property type="nucleotide sequence ID" value="NZ_CP022541.1"/>
</dbReference>
<dbReference type="SUPFAM" id="SSF102588">
    <property type="entry name" value="LmbE-like"/>
    <property type="match status" value="1"/>
</dbReference>
<dbReference type="EC" id="3.5.1.-" evidence="1"/>
<dbReference type="GO" id="GO:0016811">
    <property type="term" value="F:hydrolase activity, acting on carbon-nitrogen (but not peptide) bonds, in linear amides"/>
    <property type="evidence" value="ECO:0007669"/>
    <property type="project" value="TreeGrafter"/>
</dbReference>
<dbReference type="Gene3D" id="3.40.50.10320">
    <property type="entry name" value="LmbE-like"/>
    <property type="match status" value="1"/>
</dbReference>
<name>A0A222EAK1_9RHOB</name>
<proteinExistence type="predicted"/>
<dbReference type="KEGG" id="aht:ANTHELSMS3_04833"/>
<dbReference type="AlphaFoldDB" id="A0A222EAK1"/>
<dbReference type="InterPro" id="IPR003737">
    <property type="entry name" value="GlcNAc_PI_deacetylase-related"/>
</dbReference>
<evidence type="ECO:0000313" key="1">
    <source>
        <dbReference type="EMBL" id="ASP23227.1"/>
    </source>
</evidence>
<dbReference type="InterPro" id="IPR024078">
    <property type="entry name" value="LmbE-like_dom_sf"/>
</dbReference>
<dbReference type="OrthoDB" id="9790023at2"/>
<protein>
    <submittedName>
        <fullName evidence="1">Putative N-acetyl-alpha-D-glucosaminyl L-malate deacetylase 2</fullName>
        <ecNumber evidence="1">3.5.1.-</ecNumber>
    </submittedName>
</protein>
<keyword evidence="1" id="KW-0614">Plasmid</keyword>
<dbReference type="PANTHER" id="PTHR12993:SF29">
    <property type="entry name" value="BLR3841 PROTEIN"/>
    <property type="match status" value="1"/>
</dbReference>
<sequence>MRRLWRRVARRATDCSAELTRRGCLVLAPHPDDETLGCGGLVIHKRAAGQQVQVAVVTDGAATGAANMTREGIVTLRAREAVAACARLDVAEDHVQFLGFPDGALGAHAAALEDRIVSLVAELSPPEIFVCALGDGHRDHVALAQAVRNLHAQGRLGGAAVWEYPVWFWDFRSWRPEKASNKAGFIAGLRKAGQAARNLNAVAVDIKDLKQRKREALACHRSQIGGLEGAHSWNGLPPSFLDFFFHDRELFFKLDAQAARNPQ</sequence>
<dbReference type="Proteomes" id="UP000203589">
    <property type="component" value="Plasmid pSMS3-1"/>
</dbReference>
<keyword evidence="2" id="KW-1185">Reference proteome</keyword>
<geneLocation type="plasmid" evidence="2">
    <name>psms3-1</name>
</geneLocation>
<reference evidence="1 2" key="1">
    <citation type="submission" date="2017-07" db="EMBL/GenBank/DDBJ databases">
        <title>Genome Sequence of Antarctobacter heliothermus Strain SMS3 Isolated from a culture of the Diatom Skeletonema marinoi.</title>
        <authorList>
            <person name="Topel M."/>
            <person name="Pinder M.I.M."/>
            <person name="Johansson O.N."/>
            <person name="Kourtchenko O."/>
            <person name="Godhe A."/>
            <person name="Clarke A.K."/>
        </authorList>
    </citation>
    <scope>NUCLEOTIDE SEQUENCE [LARGE SCALE GENOMIC DNA]</scope>
    <source>
        <strain evidence="1 2">SMS3</strain>
        <plasmid evidence="2">Plasmid psms3-1</plasmid>
    </source>
</reference>
<dbReference type="EMBL" id="CP022541">
    <property type="protein sequence ID" value="ASP23227.1"/>
    <property type="molecule type" value="Genomic_DNA"/>
</dbReference>
<keyword evidence="1" id="KW-0378">Hydrolase</keyword>
<dbReference type="Pfam" id="PF02585">
    <property type="entry name" value="PIG-L"/>
    <property type="match status" value="1"/>
</dbReference>
<organism evidence="1 2">
    <name type="scientific">Antarctobacter heliothermus</name>
    <dbReference type="NCBI Taxonomy" id="74033"/>
    <lineage>
        <taxon>Bacteria</taxon>
        <taxon>Pseudomonadati</taxon>
        <taxon>Pseudomonadota</taxon>
        <taxon>Alphaproteobacteria</taxon>
        <taxon>Rhodobacterales</taxon>
        <taxon>Roseobacteraceae</taxon>
        <taxon>Antarctobacter</taxon>
    </lineage>
</organism>
<dbReference type="PANTHER" id="PTHR12993">
    <property type="entry name" value="N-ACETYLGLUCOSAMINYL-PHOSPHATIDYLINOSITOL DE-N-ACETYLASE-RELATED"/>
    <property type="match status" value="1"/>
</dbReference>